<feature type="signal peptide" evidence="1">
    <location>
        <begin position="1"/>
        <end position="15"/>
    </location>
</feature>
<dbReference type="AlphaFoldDB" id="A0A8J2SLM9"/>
<keyword evidence="1" id="KW-0732">Signal</keyword>
<dbReference type="EMBL" id="CAKKNE010000002">
    <property type="protein sequence ID" value="CAH0369372.1"/>
    <property type="molecule type" value="Genomic_DNA"/>
</dbReference>
<dbReference type="SUPFAM" id="SSF56112">
    <property type="entry name" value="Protein kinase-like (PK-like)"/>
    <property type="match status" value="1"/>
</dbReference>
<name>A0A8J2SLM9_9STRA</name>
<keyword evidence="4" id="KW-1185">Reference proteome</keyword>
<dbReference type="InterPro" id="IPR051130">
    <property type="entry name" value="Mito_struct-func_regulator"/>
</dbReference>
<protein>
    <recommendedName>
        <fullName evidence="2">ABC1 atypical kinase-like domain-containing protein</fullName>
    </recommendedName>
</protein>
<dbReference type="CDD" id="cd05121">
    <property type="entry name" value="ABC1_ADCK3-like"/>
    <property type="match status" value="1"/>
</dbReference>
<evidence type="ECO:0000313" key="3">
    <source>
        <dbReference type="EMBL" id="CAH0369372.1"/>
    </source>
</evidence>
<proteinExistence type="predicted"/>
<sequence>MRPWLAALVLARCIGLRPQTRFGSANYGDDDWRFRKRYAVLGAAAAATSVRPVRRGARFQAGMLRIGGAYAVRYVTRAPMEDVHEATAVRMERLVRDLRGAYVKSAQLISTAFPELLPAPWVSRLEVLVDDAPARPWRVTKRVLERELGRPVEESFRHFELEPVGAASIGQVHRATTLDNRTVAVKVMYPGGRQLVLSDLSNVRRVLRIVKPALLPAVDEFRMRVKGEFDYRKEAAQMDACGRYLRSKRPRLARRIAVPASLPELSSQKVLTMAWLNGRSLRSDLEEQAHAAQRSNALVKGWRLWRLQRRAVVSLKRVAAAQGALIFGEDSPGFSADPHPGNVMVLEDGRLGLIDYGCSCSYNDQEVAVLADLYHHLHHNNRGGVVDAVKAMGFSSKRMDEDYMCTFATQLFDRNIVDGGLLSLNDFERQRGEKVRKIPRKYMLTCRVSLLLRGLGARVGVPGLSMAYLWRREVARARRRR</sequence>
<dbReference type="InterPro" id="IPR011009">
    <property type="entry name" value="Kinase-like_dom_sf"/>
</dbReference>
<evidence type="ECO:0000313" key="4">
    <source>
        <dbReference type="Proteomes" id="UP000789595"/>
    </source>
</evidence>
<dbReference type="Pfam" id="PF03109">
    <property type="entry name" value="ABC1"/>
    <property type="match status" value="1"/>
</dbReference>
<organism evidence="3 4">
    <name type="scientific">Pelagomonas calceolata</name>
    <dbReference type="NCBI Taxonomy" id="35677"/>
    <lineage>
        <taxon>Eukaryota</taxon>
        <taxon>Sar</taxon>
        <taxon>Stramenopiles</taxon>
        <taxon>Ochrophyta</taxon>
        <taxon>Pelagophyceae</taxon>
        <taxon>Pelagomonadales</taxon>
        <taxon>Pelagomonadaceae</taxon>
        <taxon>Pelagomonas</taxon>
    </lineage>
</organism>
<dbReference type="InterPro" id="IPR004147">
    <property type="entry name" value="ABC1_dom"/>
</dbReference>
<dbReference type="Proteomes" id="UP000789595">
    <property type="component" value="Unassembled WGS sequence"/>
</dbReference>
<gene>
    <name evidence="3" type="ORF">PECAL_2P24930</name>
</gene>
<dbReference type="OrthoDB" id="427480at2759"/>
<dbReference type="PANTHER" id="PTHR43173">
    <property type="entry name" value="ABC1 FAMILY PROTEIN"/>
    <property type="match status" value="1"/>
</dbReference>
<reference evidence="3" key="1">
    <citation type="submission" date="2021-11" db="EMBL/GenBank/DDBJ databases">
        <authorList>
            <consortium name="Genoscope - CEA"/>
            <person name="William W."/>
        </authorList>
    </citation>
    <scope>NUCLEOTIDE SEQUENCE</scope>
</reference>
<dbReference type="PANTHER" id="PTHR43173:SF34">
    <property type="entry name" value="ABC1 ATYPICAL KINASE-LIKE DOMAIN-CONTAINING PROTEIN"/>
    <property type="match status" value="1"/>
</dbReference>
<comment type="caution">
    <text evidence="3">The sequence shown here is derived from an EMBL/GenBank/DDBJ whole genome shotgun (WGS) entry which is preliminary data.</text>
</comment>
<evidence type="ECO:0000256" key="1">
    <source>
        <dbReference type="SAM" id="SignalP"/>
    </source>
</evidence>
<feature type="domain" description="ABC1 atypical kinase-like" evidence="2">
    <location>
        <begin position="128"/>
        <end position="386"/>
    </location>
</feature>
<evidence type="ECO:0000259" key="2">
    <source>
        <dbReference type="Pfam" id="PF03109"/>
    </source>
</evidence>
<feature type="chain" id="PRO_5035289740" description="ABC1 atypical kinase-like domain-containing protein" evidence="1">
    <location>
        <begin position="16"/>
        <end position="481"/>
    </location>
</feature>
<accession>A0A8J2SLM9</accession>